<gene>
    <name evidence="3" type="ORF">NO357_15165</name>
</gene>
<dbReference type="PANTHER" id="PTHR22911:SF103">
    <property type="entry name" value="BLR2811 PROTEIN"/>
    <property type="match status" value="1"/>
</dbReference>
<name>A0AAE3WGG9_9RHOB</name>
<feature type="transmembrane region" description="Helical" evidence="1">
    <location>
        <begin position="151"/>
        <end position="167"/>
    </location>
</feature>
<keyword evidence="4" id="KW-1185">Reference proteome</keyword>
<accession>A0AAE3WGG9</accession>
<reference evidence="3" key="1">
    <citation type="submission" date="2022-07" db="EMBL/GenBank/DDBJ databases">
        <authorList>
            <person name="Otstavnykh N."/>
            <person name="Isaeva M."/>
            <person name="Bystritskaya E."/>
        </authorList>
    </citation>
    <scope>NUCLEOTIDE SEQUENCE</scope>
    <source>
        <strain evidence="3">KCTC 52189</strain>
    </source>
</reference>
<keyword evidence="1" id="KW-1133">Transmembrane helix</keyword>
<proteinExistence type="predicted"/>
<dbReference type="GO" id="GO:0016020">
    <property type="term" value="C:membrane"/>
    <property type="evidence" value="ECO:0007669"/>
    <property type="project" value="InterPro"/>
</dbReference>
<dbReference type="PANTHER" id="PTHR22911">
    <property type="entry name" value="ACYL-MALONYL CONDENSING ENZYME-RELATED"/>
    <property type="match status" value="1"/>
</dbReference>
<keyword evidence="1" id="KW-0812">Transmembrane</keyword>
<feature type="transmembrane region" description="Helical" evidence="1">
    <location>
        <begin position="264"/>
        <end position="282"/>
    </location>
</feature>
<dbReference type="SUPFAM" id="SSF103481">
    <property type="entry name" value="Multidrug resistance efflux transporter EmrE"/>
    <property type="match status" value="2"/>
</dbReference>
<dbReference type="InterPro" id="IPR037185">
    <property type="entry name" value="EmrE-like"/>
</dbReference>
<dbReference type="RefSeq" id="WP_306736523.1">
    <property type="nucleotide sequence ID" value="NZ_JANHAX010000004.1"/>
</dbReference>
<comment type="caution">
    <text evidence="3">The sequence shown here is derived from an EMBL/GenBank/DDBJ whole genome shotgun (WGS) entry which is preliminary data.</text>
</comment>
<feature type="transmembrane region" description="Helical" evidence="1">
    <location>
        <begin position="205"/>
        <end position="226"/>
    </location>
</feature>
<sequence>MDASGNFKGAGLMVVSMAAFTFNDVCIKSLAGEVPLMQAIFLRGVLTSLLIFVVARRMGAIRLDFPLRDWGLIALRSAAEIGATFCFLTALFNMPIANVTAILQALPLTVALAAALVFSEPLGWRRILAIAIGLFGVLLIVRPGAEGFSVYSLYALAAVGFVTVRDLSVRRLSPAVPSISVALITAVVIASAGGLASLSQGWVSLVPWHGLMLAMAAFFILGGYLASVMVMRVGEISFVAPFRYTGLIWALLLGYLIFGDWPKPVTLLGASIVVTTGLFTLYREAQLRRKGRI</sequence>
<protein>
    <submittedName>
        <fullName evidence="3">DMT family transporter</fullName>
    </submittedName>
</protein>
<dbReference type="EMBL" id="JANHAX010000004">
    <property type="protein sequence ID" value="MDQ2091240.1"/>
    <property type="molecule type" value="Genomic_DNA"/>
</dbReference>
<feature type="transmembrane region" description="Helical" evidence="1">
    <location>
        <begin position="238"/>
        <end position="258"/>
    </location>
</feature>
<dbReference type="Proteomes" id="UP001226762">
    <property type="component" value="Unassembled WGS sequence"/>
</dbReference>
<evidence type="ECO:0000259" key="2">
    <source>
        <dbReference type="Pfam" id="PF00892"/>
    </source>
</evidence>
<dbReference type="InterPro" id="IPR000620">
    <property type="entry name" value="EamA_dom"/>
</dbReference>
<dbReference type="AlphaFoldDB" id="A0AAE3WGG9"/>
<evidence type="ECO:0000256" key="1">
    <source>
        <dbReference type="SAM" id="Phobius"/>
    </source>
</evidence>
<feature type="transmembrane region" description="Helical" evidence="1">
    <location>
        <begin position="36"/>
        <end position="55"/>
    </location>
</feature>
<feature type="domain" description="EamA" evidence="2">
    <location>
        <begin position="8"/>
        <end position="141"/>
    </location>
</feature>
<feature type="transmembrane region" description="Helical" evidence="1">
    <location>
        <begin position="179"/>
        <end position="199"/>
    </location>
</feature>
<feature type="transmembrane region" description="Helical" evidence="1">
    <location>
        <begin position="96"/>
        <end position="118"/>
    </location>
</feature>
<evidence type="ECO:0000313" key="3">
    <source>
        <dbReference type="EMBL" id="MDQ2091240.1"/>
    </source>
</evidence>
<reference evidence="3" key="2">
    <citation type="submission" date="2023-02" db="EMBL/GenBank/DDBJ databases">
        <title>'Rhodoalgimonas zhirmunskyi' gen. nov., isolated from a red alga.</title>
        <authorList>
            <person name="Nedashkovskaya O.I."/>
            <person name="Otstavnykh N.Y."/>
            <person name="Bystritskaya E.P."/>
            <person name="Balabanova L.A."/>
            <person name="Isaeva M.P."/>
        </authorList>
    </citation>
    <scope>NUCLEOTIDE SEQUENCE</scope>
    <source>
        <strain evidence="3">KCTC 52189</strain>
    </source>
</reference>
<organism evidence="3 4">
    <name type="scientific">Marimonas arenosa</name>
    <dbReference type="NCBI Taxonomy" id="1795305"/>
    <lineage>
        <taxon>Bacteria</taxon>
        <taxon>Pseudomonadati</taxon>
        <taxon>Pseudomonadota</taxon>
        <taxon>Alphaproteobacteria</taxon>
        <taxon>Rhodobacterales</taxon>
        <taxon>Paracoccaceae</taxon>
        <taxon>Marimonas</taxon>
    </lineage>
</organism>
<feature type="transmembrane region" description="Helical" evidence="1">
    <location>
        <begin position="12"/>
        <end position="30"/>
    </location>
</feature>
<keyword evidence="1" id="KW-0472">Membrane</keyword>
<feature type="transmembrane region" description="Helical" evidence="1">
    <location>
        <begin position="127"/>
        <end position="145"/>
    </location>
</feature>
<dbReference type="Pfam" id="PF00892">
    <property type="entry name" value="EamA"/>
    <property type="match status" value="1"/>
</dbReference>
<evidence type="ECO:0000313" key="4">
    <source>
        <dbReference type="Proteomes" id="UP001226762"/>
    </source>
</evidence>